<protein>
    <submittedName>
        <fullName evidence="2">Uncharacterized protein LOC109130541</fullName>
    </submittedName>
</protein>
<dbReference type="CDD" id="cd11444">
    <property type="entry name" value="bHLH_AtIBH1_like"/>
    <property type="match status" value="1"/>
</dbReference>
<evidence type="ECO:0000313" key="1">
    <source>
        <dbReference type="Proteomes" id="UP000694864"/>
    </source>
</evidence>
<accession>A0ABM1R9Q6</accession>
<sequence length="125" mass="14662">MGSLSPFFCQNILQTTWFLPYWFHPQCLSLYMALLLVSNPGPGVKQVMKMVGFQKLKHRRRKGRKEKSKFRETYAQRNLRILRNIVPGCEEIEDEEALFRKSIEHVMLLKSQVTLLRKIAHVCGV</sequence>
<keyword evidence="1" id="KW-1185">Reference proteome</keyword>
<name>A0ABM1R9Q6_CAMSA</name>
<organism evidence="1 2">
    <name type="scientific">Camelina sativa</name>
    <name type="common">False flax</name>
    <name type="synonym">Myagrum sativum</name>
    <dbReference type="NCBI Taxonomy" id="90675"/>
    <lineage>
        <taxon>Eukaryota</taxon>
        <taxon>Viridiplantae</taxon>
        <taxon>Streptophyta</taxon>
        <taxon>Embryophyta</taxon>
        <taxon>Tracheophyta</taxon>
        <taxon>Spermatophyta</taxon>
        <taxon>Magnoliopsida</taxon>
        <taxon>eudicotyledons</taxon>
        <taxon>Gunneridae</taxon>
        <taxon>Pentapetalae</taxon>
        <taxon>rosids</taxon>
        <taxon>malvids</taxon>
        <taxon>Brassicales</taxon>
        <taxon>Brassicaceae</taxon>
        <taxon>Camelineae</taxon>
        <taxon>Camelina</taxon>
    </lineage>
</organism>
<gene>
    <name evidence="2" type="primary">LOC109130541</name>
</gene>
<dbReference type="InterPro" id="IPR044549">
    <property type="entry name" value="bHLH_AtIBH1-like"/>
</dbReference>
<evidence type="ECO:0000313" key="2">
    <source>
        <dbReference type="RefSeq" id="XP_019095744.1"/>
    </source>
</evidence>
<reference evidence="1" key="1">
    <citation type="journal article" date="2014" name="Nat. Commun.">
        <title>The emerging biofuel crop Camelina sativa retains a highly undifferentiated hexaploid genome structure.</title>
        <authorList>
            <person name="Kagale S."/>
            <person name="Koh C."/>
            <person name="Nixon J."/>
            <person name="Bollina V."/>
            <person name="Clarke W.E."/>
            <person name="Tuteja R."/>
            <person name="Spillane C."/>
            <person name="Robinson S.J."/>
            <person name="Links M.G."/>
            <person name="Clarke C."/>
            <person name="Higgins E.E."/>
            <person name="Huebert T."/>
            <person name="Sharpe A.G."/>
            <person name="Parkin I.A."/>
        </authorList>
    </citation>
    <scope>NUCLEOTIDE SEQUENCE [LARGE SCALE GENOMIC DNA]</scope>
    <source>
        <strain evidence="1">cv. DH55</strain>
    </source>
</reference>
<reference evidence="2" key="2">
    <citation type="submission" date="2025-08" db="UniProtKB">
        <authorList>
            <consortium name="RefSeq"/>
        </authorList>
    </citation>
    <scope>IDENTIFICATION</scope>
    <source>
        <tissue evidence="2">Leaf</tissue>
    </source>
</reference>
<dbReference type="RefSeq" id="XP_019095744.1">
    <property type="nucleotide sequence ID" value="XM_019240199.1"/>
</dbReference>
<dbReference type="Proteomes" id="UP000694864">
    <property type="component" value="Chromosome 18"/>
</dbReference>
<proteinExistence type="predicted"/>
<dbReference type="GeneID" id="109130541"/>